<dbReference type="SUPFAM" id="SSF49410">
    <property type="entry name" value="Alpha-macroglobulin receptor domain"/>
    <property type="match status" value="1"/>
</dbReference>
<dbReference type="AlphaFoldDB" id="A0A084VE51"/>
<evidence type="ECO:0000256" key="2">
    <source>
        <dbReference type="ARBA" id="ARBA00022966"/>
    </source>
</evidence>
<dbReference type="GO" id="GO:0005615">
    <property type="term" value="C:extracellular space"/>
    <property type="evidence" value="ECO:0007669"/>
    <property type="project" value="InterPro"/>
</dbReference>
<dbReference type="Gene3D" id="2.60.120.1540">
    <property type="match status" value="1"/>
</dbReference>
<organism evidence="4">
    <name type="scientific">Anopheles sinensis</name>
    <name type="common">Mosquito</name>
    <dbReference type="NCBI Taxonomy" id="74873"/>
    <lineage>
        <taxon>Eukaryota</taxon>
        <taxon>Metazoa</taxon>
        <taxon>Ecdysozoa</taxon>
        <taxon>Arthropoda</taxon>
        <taxon>Hexapoda</taxon>
        <taxon>Insecta</taxon>
        <taxon>Pterygota</taxon>
        <taxon>Neoptera</taxon>
        <taxon>Endopterygota</taxon>
        <taxon>Diptera</taxon>
        <taxon>Nematocera</taxon>
        <taxon>Culicoidea</taxon>
        <taxon>Culicidae</taxon>
        <taxon>Anophelinae</taxon>
        <taxon>Anopheles</taxon>
    </lineage>
</organism>
<protein>
    <submittedName>
        <fullName evidence="5">A2M_recep domain-containing protein</fullName>
    </submittedName>
</protein>
<accession>A0A084VE51</accession>
<dbReference type="SMART" id="SM01361">
    <property type="entry name" value="A2M_recep"/>
    <property type="match status" value="1"/>
</dbReference>
<dbReference type="EnsemblMetazoa" id="ASIC003377-RA">
    <property type="protein sequence ID" value="ASIC003377-PA"/>
    <property type="gene ID" value="ASIC003377"/>
</dbReference>
<dbReference type="OrthoDB" id="9998011at2759"/>
<evidence type="ECO:0000259" key="3">
    <source>
        <dbReference type="SMART" id="SM01361"/>
    </source>
</evidence>
<dbReference type="OMA" id="WLVNERY"/>
<dbReference type="VEuPathDB" id="VectorBase:ASIC003377"/>
<dbReference type="EMBL" id="ATLV01012242">
    <property type="status" value="NOT_ANNOTATED_CDS"/>
    <property type="molecule type" value="Genomic_DNA"/>
</dbReference>
<dbReference type="VEuPathDB" id="VectorBase:ASIS020973"/>
<dbReference type="PANTHER" id="PTHR11412:SF136">
    <property type="entry name" value="CD109 ANTIGEN"/>
    <property type="match status" value="1"/>
</dbReference>
<dbReference type="InterPro" id="IPR050473">
    <property type="entry name" value="A2M/Complement_sys"/>
</dbReference>
<reference evidence="5" key="2">
    <citation type="submission" date="2020-05" db="UniProtKB">
        <authorList>
            <consortium name="EnsemblMetazoa"/>
        </authorList>
    </citation>
    <scope>IDENTIFICATION</scope>
</reference>
<sequence>MVETDAIEKVIRVLPENLVEKRLFSKFFNHQSRLNNSYIFELPVDRRANNGSQMFTFMVNPSKSKEKGVIEAAKNNLKLGYQNQLTYRNTDGSFSVFEESEGGVFLTAFVAQWFKNAANHIGDVDDNVVTKAFEWLASTQQNSGRFDEVGEVYDKVIQGGLRDGIALTSFVLIAFLENEDAKIAYSTVVEKSVQYLQERLSSVNDLYDLSIATYALLLNNLSSKDDLIRKLLSKATNDGNYTFWDREPHSIEATSYALLALIQANNSNTDQYVRVMRWLVNERYVTGAFPRTQDTFVGLKALTKMSVVMIPPLRNDYEIQLGYNNQIVNFKDVSRSMEAQSMAQSIPSDVEKLTVHVGGLGNGLLDVTYEYTKDLCNYKNRFDLKLESLNTNSESELQLKVCANYIPKDTDLRSNMALIEVYFPSGYVVDKNPISRASGDSPIKKTEIRFGGTSVVLYYSNMGANQNCFIITAYQRFKVSLRRPAYVLVHDYYNPSLNGIKVYELKDQNGLFNSESNECSRSV</sequence>
<dbReference type="InterPro" id="IPR009048">
    <property type="entry name" value="A-macroglobulin_rcpt-bd"/>
</dbReference>
<evidence type="ECO:0000313" key="5">
    <source>
        <dbReference type="EnsemblMetazoa" id="ASIC003377-PA"/>
    </source>
</evidence>
<evidence type="ECO:0000313" key="6">
    <source>
        <dbReference type="Proteomes" id="UP000030765"/>
    </source>
</evidence>
<dbReference type="EMBL" id="KE524775">
    <property type="protein sequence ID" value="KFB36245.1"/>
    <property type="molecule type" value="Genomic_DNA"/>
</dbReference>
<dbReference type="InterPro" id="IPR049135">
    <property type="entry name" value="TEP1_CUB2"/>
</dbReference>
<dbReference type="InterPro" id="IPR011626">
    <property type="entry name" value="Alpha-macroglobulin_TED"/>
</dbReference>
<keyword evidence="2" id="KW-0882">Thioester bond</keyword>
<dbReference type="Pfam" id="PF07678">
    <property type="entry name" value="TED_complement"/>
    <property type="match status" value="1"/>
</dbReference>
<dbReference type="Pfam" id="PF07677">
    <property type="entry name" value="A2M_recep"/>
    <property type="match status" value="1"/>
</dbReference>
<keyword evidence="6" id="KW-1185">Reference proteome</keyword>
<feature type="domain" description="Alpha-macroglobulin receptor-binding" evidence="3">
    <location>
        <begin position="414"/>
        <end position="503"/>
    </location>
</feature>
<evidence type="ECO:0000256" key="1">
    <source>
        <dbReference type="ARBA" id="ARBA00022729"/>
    </source>
</evidence>
<dbReference type="InterPro" id="IPR008930">
    <property type="entry name" value="Terpenoid_cyclase/PrenylTrfase"/>
</dbReference>
<reference evidence="4 6" key="1">
    <citation type="journal article" date="2014" name="BMC Genomics">
        <title>Genome sequence of Anopheles sinensis provides insight into genetics basis of mosquito competence for malaria parasites.</title>
        <authorList>
            <person name="Zhou D."/>
            <person name="Zhang D."/>
            <person name="Ding G."/>
            <person name="Shi L."/>
            <person name="Hou Q."/>
            <person name="Ye Y."/>
            <person name="Xu Y."/>
            <person name="Zhou H."/>
            <person name="Xiong C."/>
            <person name="Li S."/>
            <person name="Yu J."/>
            <person name="Hong S."/>
            <person name="Yu X."/>
            <person name="Zou P."/>
            <person name="Chen C."/>
            <person name="Chang X."/>
            <person name="Wang W."/>
            <person name="Lv Y."/>
            <person name="Sun Y."/>
            <person name="Ma L."/>
            <person name="Shen B."/>
            <person name="Zhu C."/>
        </authorList>
    </citation>
    <scope>NUCLEOTIDE SEQUENCE [LARGE SCALE GENOMIC DNA]</scope>
</reference>
<proteinExistence type="predicted"/>
<keyword evidence="1" id="KW-0732">Signal</keyword>
<gene>
    <name evidence="4" type="ORF">ZHAS_00003377</name>
</gene>
<dbReference type="Gene3D" id="1.50.10.20">
    <property type="match status" value="1"/>
</dbReference>
<name>A0A084VE51_ANOSI</name>
<dbReference type="PANTHER" id="PTHR11412">
    <property type="entry name" value="MACROGLOBULIN / COMPLEMENT"/>
    <property type="match status" value="1"/>
</dbReference>
<evidence type="ECO:0000313" key="4">
    <source>
        <dbReference type="EMBL" id="KFB36245.1"/>
    </source>
</evidence>
<dbReference type="Proteomes" id="UP000030765">
    <property type="component" value="Unassembled WGS sequence"/>
</dbReference>
<dbReference type="SUPFAM" id="SSF48239">
    <property type="entry name" value="Terpenoid cyclases/Protein prenyltransferases"/>
    <property type="match status" value="1"/>
</dbReference>
<dbReference type="InterPro" id="IPR036595">
    <property type="entry name" value="A-macroglobulin_rcpt-bd_sf"/>
</dbReference>
<dbReference type="Gene3D" id="2.60.40.690">
    <property type="entry name" value="Alpha-macroglobulin, receptor-binding domain"/>
    <property type="match status" value="1"/>
</dbReference>
<dbReference type="STRING" id="74873.A0A084VE51"/>
<dbReference type="Pfam" id="PF21412">
    <property type="entry name" value="TEP1_CUB2"/>
    <property type="match status" value="1"/>
</dbReference>